<evidence type="ECO:0000313" key="2">
    <source>
        <dbReference type="EMBL" id="AMO68297.1"/>
    </source>
</evidence>
<dbReference type="STRING" id="1470434.AZF00_08260"/>
<dbReference type="Pfam" id="PF03713">
    <property type="entry name" value="DUF305"/>
    <property type="match status" value="1"/>
</dbReference>
<reference evidence="2 3" key="1">
    <citation type="submission" date="2015-12" db="EMBL/GenBank/DDBJ databases">
        <authorList>
            <person name="Shamseldin A."/>
            <person name="Moawad H."/>
            <person name="Abd El-Rahim W.M."/>
            <person name="Sadowsky M.J."/>
        </authorList>
    </citation>
    <scope>NUCLEOTIDE SEQUENCE [LARGE SCALE GENOMIC DNA]</scope>
    <source>
        <strain evidence="2 3">SM2</strain>
    </source>
</reference>
<dbReference type="AlphaFoldDB" id="A0A127M507"/>
<name>A0A127M507_9GAMM</name>
<feature type="domain" description="DUF305" evidence="1">
    <location>
        <begin position="45"/>
        <end position="211"/>
    </location>
</feature>
<dbReference type="Proteomes" id="UP000074119">
    <property type="component" value="Chromosome"/>
</dbReference>
<evidence type="ECO:0000259" key="1">
    <source>
        <dbReference type="Pfam" id="PF03713"/>
    </source>
</evidence>
<gene>
    <name evidence="2" type="ORF">AZF00_08260</name>
</gene>
<dbReference type="InterPro" id="IPR012347">
    <property type="entry name" value="Ferritin-like"/>
</dbReference>
<protein>
    <recommendedName>
        <fullName evidence="1">DUF305 domain-containing protein</fullName>
    </recommendedName>
</protein>
<accession>A0A127M507</accession>
<evidence type="ECO:0000313" key="3">
    <source>
        <dbReference type="Proteomes" id="UP000074119"/>
    </source>
</evidence>
<organism evidence="2 3">
    <name type="scientific">Zhongshania aliphaticivorans</name>
    <dbReference type="NCBI Taxonomy" id="1470434"/>
    <lineage>
        <taxon>Bacteria</taxon>
        <taxon>Pseudomonadati</taxon>
        <taxon>Pseudomonadota</taxon>
        <taxon>Gammaproteobacteria</taxon>
        <taxon>Cellvibrionales</taxon>
        <taxon>Spongiibacteraceae</taxon>
        <taxon>Zhongshania</taxon>
    </lineage>
</organism>
<sequence>MNLRRLSYGIGVAFALAIGISAGAQYRELQHARAQLKVLQPSEIDIGFSQSMSFHHRQAIAIAQLLLDGRPTGLAPLAQSIASSQILELGEIQGWLRLWNQTLLPPTQEMTWMLLGNEPLDEQLNQYLIACGQSAAGMPGIASSEELMQLRRLDGRARDALFLRLMLNHHQGGIPMAQFAASQAKLAVVRKIAAQMTLDQSQEIHQIQTLLAAISAPAGD</sequence>
<dbReference type="PANTHER" id="PTHR36933">
    <property type="entry name" value="SLL0788 PROTEIN"/>
    <property type="match status" value="1"/>
</dbReference>
<dbReference type="KEGG" id="zal:AZF00_08260"/>
<proteinExistence type="predicted"/>
<dbReference type="InterPro" id="IPR005183">
    <property type="entry name" value="DUF305_CopM-like"/>
</dbReference>
<dbReference type="RefSeq" id="WP_008247809.1">
    <property type="nucleotide sequence ID" value="NZ_CP014544.1"/>
</dbReference>
<dbReference type="PANTHER" id="PTHR36933:SF1">
    <property type="entry name" value="SLL0788 PROTEIN"/>
    <property type="match status" value="1"/>
</dbReference>
<dbReference type="Gene3D" id="1.20.1260.10">
    <property type="match status" value="1"/>
</dbReference>
<dbReference type="EMBL" id="CP014544">
    <property type="protein sequence ID" value="AMO68297.1"/>
    <property type="molecule type" value="Genomic_DNA"/>
</dbReference>